<proteinExistence type="predicted"/>
<sequence>MSPATSITVTTKLPLVTFNQYKLTREYWLYGQARESKAMYEVEGPIETGSGEYSEAAGNGQTESYGIAVGAGDVNFHRHTEERPVHEIAGLLERSCDCGETINLKSIYCKKKHKRAIPK</sequence>
<comment type="caution">
    <text evidence="1">The sequence shown here is derived from an EMBL/GenBank/DDBJ whole genome shotgun (WGS) entry which is preliminary data.</text>
</comment>
<gene>
    <name evidence="1" type="ORF">PR048_013525</name>
</gene>
<dbReference type="Proteomes" id="UP001159363">
    <property type="component" value="Chromosome X"/>
</dbReference>
<dbReference type="EMBL" id="JARBHB010000004">
    <property type="protein sequence ID" value="KAJ8887310.1"/>
    <property type="molecule type" value="Genomic_DNA"/>
</dbReference>
<keyword evidence="2" id="KW-1185">Reference proteome</keyword>
<organism evidence="1 2">
    <name type="scientific">Dryococelus australis</name>
    <dbReference type="NCBI Taxonomy" id="614101"/>
    <lineage>
        <taxon>Eukaryota</taxon>
        <taxon>Metazoa</taxon>
        <taxon>Ecdysozoa</taxon>
        <taxon>Arthropoda</taxon>
        <taxon>Hexapoda</taxon>
        <taxon>Insecta</taxon>
        <taxon>Pterygota</taxon>
        <taxon>Neoptera</taxon>
        <taxon>Polyneoptera</taxon>
        <taxon>Phasmatodea</taxon>
        <taxon>Verophasmatodea</taxon>
        <taxon>Anareolatae</taxon>
        <taxon>Phasmatidae</taxon>
        <taxon>Eurycanthinae</taxon>
        <taxon>Dryococelus</taxon>
    </lineage>
</organism>
<name>A0ABQ9HSF4_9NEOP</name>
<reference evidence="1 2" key="1">
    <citation type="submission" date="2023-02" db="EMBL/GenBank/DDBJ databases">
        <title>LHISI_Scaffold_Assembly.</title>
        <authorList>
            <person name="Stuart O.P."/>
            <person name="Cleave R."/>
            <person name="Magrath M.J.L."/>
            <person name="Mikheyev A.S."/>
        </authorList>
    </citation>
    <scope>NUCLEOTIDE SEQUENCE [LARGE SCALE GENOMIC DNA]</scope>
    <source>
        <strain evidence="1">Daus_M_001</strain>
        <tissue evidence="1">Leg muscle</tissue>
    </source>
</reference>
<accession>A0ABQ9HSF4</accession>
<protein>
    <submittedName>
        <fullName evidence="1">Uncharacterized protein</fullName>
    </submittedName>
</protein>
<evidence type="ECO:0000313" key="1">
    <source>
        <dbReference type="EMBL" id="KAJ8887310.1"/>
    </source>
</evidence>
<evidence type="ECO:0000313" key="2">
    <source>
        <dbReference type="Proteomes" id="UP001159363"/>
    </source>
</evidence>